<name>A0AAW0G583_9APHY</name>
<feature type="compositionally biased region" description="Polar residues" evidence="1">
    <location>
        <begin position="844"/>
        <end position="855"/>
    </location>
</feature>
<dbReference type="Pfam" id="PF20153">
    <property type="entry name" value="DUF6535"/>
    <property type="match status" value="1"/>
</dbReference>
<dbReference type="EMBL" id="JASBNA010000016">
    <property type="protein sequence ID" value="KAK7686509.1"/>
    <property type="molecule type" value="Genomic_DNA"/>
</dbReference>
<gene>
    <name evidence="4" type="ORF">QCA50_010107</name>
</gene>
<sequence length="890" mass="99171">MLALNTPHPASSSSSSSFKPLYIPPASPTIITMEDNLKPCAFDVLEHRGPNAETTTTPHGGKLLKGWDAVDKRIRDSDESKVEDFKEDVDTLLVFAGLFSAVTTALLLDSYKFLQEDKTDTTNALLAQVYLHFVNSSATPLPIDKIACIATSTCSFSPSASARQINYLWFSSLILSLVTASFGMLVKQWLREYLSGNLAIGRSHLRLRFFRYIGMVKWRVFKIASILPLLLQIALALFFAGLCIFSAHIDPSLGSLTSTLVVAWATLFFLILVAPAFSTRCPYKVTFFKEYMHYVRTFLNEHLHIDYGVPGHQSSLSQEIVQQRQITSSPLEEELFAVNQASLTEDLDILLALDCELVDDGLLETGIKGLLISHPGTDITQVQNPREKQLVPWVMKIIQNRVQSRQATRLDLNSRMALNGQLTIKAWSAIVDILSYAIISSLHTSDSDTGPEKSMADAVTILLSNSGYRLPPNGQKALAECLRINPSFFANILCARTFAPHFAFYHQGRDSNLVPTGKDAFIILLSSGVDDILGHLHGDDLLESLSQLLYHRYRIPADDKGSIHGGHNLLDFLRKRVFIDTLPRVRLDEQGGFGRILDMMFDELDIVFRVDPSSESSISSWLVQAVSIVFVYDKHWNDDHYRRVIGWLSRRNTLQWYLHLAKPAFRSNSDIDPMNISDLMAAVAVDLFMGKKKGMPDSAQIDRKLMLRHTSDILKADCDPDVLEDPSRLRIDHAGLCHMILNLLQWQLQEPPDEVRSKQRALMNAWNAVIRDMAQTMQVIESAVDLNLDSIRTLLTFIKSLDIPPDLKGATDNLLLTLQSICLGSVVASRAVYNWEHVMASKRSLASGNGSQNDAASRDVENQAGSSVLNGTTVDDQNGTSAYNNVSVFN</sequence>
<evidence type="ECO:0000256" key="2">
    <source>
        <dbReference type="SAM" id="Phobius"/>
    </source>
</evidence>
<evidence type="ECO:0000313" key="5">
    <source>
        <dbReference type="Proteomes" id="UP001385951"/>
    </source>
</evidence>
<feature type="transmembrane region" description="Helical" evidence="2">
    <location>
        <begin position="89"/>
        <end position="108"/>
    </location>
</feature>
<dbReference type="Proteomes" id="UP001385951">
    <property type="component" value="Unassembled WGS sequence"/>
</dbReference>
<dbReference type="AlphaFoldDB" id="A0AAW0G583"/>
<feature type="domain" description="DUF6535" evidence="3">
    <location>
        <begin position="67"/>
        <end position="246"/>
    </location>
</feature>
<evidence type="ECO:0000313" key="4">
    <source>
        <dbReference type="EMBL" id="KAK7686509.1"/>
    </source>
</evidence>
<keyword evidence="2" id="KW-0472">Membrane</keyword>
<feature type="compositionally biased region" description="Polar residues" evidence="1">
    <location>
        <begin position="863"/>
        <end position="876"/>
    </location>
</feature>
<dbReference type="InterPro" id="IPR045338">
    <property type="entry name" value="DUF6535"/>
</dbReference>
<feature type="transmembrane region" description="Helical" evidence="2">
    <location>
        <begin position="253"/>
        <end position="274"/>
    </location>
</feature>
<proteinExistence type="predicted"/>
<comment type="caution">
    <text evidence="4">The sequence shown here is derived from an EMBL/GenBank/DDBJ whole genome shotgun (WGS) entry which is preliminary data.</text>
</comment>
<feature type="transmembrane region" description="Helical" evidence="2">
    <location>
        <begin position="220"/>
        <end position="247"/>
    </location>
</feature>
<keyword evidence="2" id="KW-0812">Transmembrane</keyword>
<keyword evidence="2" id="KW-1133">Transmembrane helix</keyword>
<keyword evidence="5" id="KW-1185">Reference proteome</keyword>
<reference evidence="4 5" key="1">
    <citation type="submission" date="2022-09" db="EMBL/GenBank/DDBJ databases">
        <authorList>
            <person name="Palmer J.M."/>
        </authorList>
    </citation>
    <scope>NUCLEOTIDE SEQUENCE [LARGE SCALE GENOMIC DNA]</scope>
    <source>
        <strain evidence="4 5">DSM 7382</strain>
    </source>
</reference>
<feature type="transmembrane region" description="Helical" evidence="2">
    <location>
        <begin position="167"/>
        <end position="186"/>
    </location>
</feature>
<feature type="region of interest" description="Disordered" evidence="1">
    <location>
        <begin position="844"/>
        <end position="876"/>
    </location>
</feature>
<protein>
    <recommendedName>
        <fullName evidence="3">DUF6535 domain-containing protein</fullName>
    </recommendedName>
</protein>
<accession>A0AAW0G583</accession>
<organism evidence="4 5">
    <name type="scientific">Cerrena zonata</name>
    <dbReference type="NCBI Taxonomy" id="2478898"/>
    <lineage>
        <taxon>Eukaryota</taxon>
        <taxon>Fungi</taxon>
        <taxon>Dikarya</taxon>
        <taxon>Basidiomycota</taxon>
        <taxon>Agaricomycotina</taxon>
        <taxon>Agaricomycetes</taxon>
        <taxon>Polyporales</taxon>
        <taxon>Cerrenaceae</taxon>
        <taxon>Cerrena</taxon>
    </lineage>
</organism>
<evidence type="ECO:0000259" key="3">
    <source>
        <dbReference type="Pfam" id="PF20153"/>
    </source>
</evidence>
<evidence type="ECO:0000256" key="1">
    <source>
        <dbReference type="SAM" id="MobiDB-lite"/>
    </source>
</evidence>